<accession>A0A2W5N1G6</accession>
<evidence type="ECO:0000256" key="4">
    <source>
        <dbReference type="ARBA" id="ARBA00023002"/>
    </source>
</evidence>
<comment type="caution">
    <text evidence="6">The sequence shown here is derived from an EMBL/GenBank/DDBJ whole genome shotgun (WGS) entry which is preliminary data.</text>
</comment>
<dbReference type="InterPro" id="IPR013785">
    <property type="entry name" value="Aldolase_TIM"/>
</dbReference>
<organism evidence="6 7">
    <name type="scientific">Rhodovulum sulfidophilum</name>
    <name type="common">Rhodobacter sulfidophilus</name>
    <dbReference type="NCBI Taxonomy" id="35806"/>
    <lineage>
        <taxon>Bacteria</taxon>
        <taxon>Pseudomonadati</taxon>
        <taxon>Pseudomonadota</taxon>
        <taxon>Alphaproteobacteria</taxon>
        <taxon>Rhodobacterales</taxon>
        <taxon>Paracoccaceae</taxon>
        <taxon>Rhodovulum</taxon>
    </lineage>
</organism>
<evidence type="ECO:0000256" key="3">
    <source>
        <dbReference type="ARBA" id="ARBA00022643"/>
    </source>
</evidence>
<reference evidence="6 7" key="1">
    <citation type="submission" date="2017-08" db="EMBL/GenBank/DDBJ databases">
        <title>Infants hospitalized years apart are colonized by the same room-sourced microbial strains.</title>
        <authorList>
            <person name="Brooks B."/>
            <person name="Olm M.R."/>
            <person name="Firek B.A."/>
            <person name="Baker R."/>
            <person name="Thomas B.C."/>
            <person name="Morowitz M.J."/>
            <person name="Banfield J.F."/>
        </authorList>
    </citation>
    <scope>NUCLEOTIDE SEQUENCE [LARGE SCALE GENOMIC DNA]</scope>
    <source>
        <strain evidence="6">S2_005_002_R2_34</strain>
    </source>
</reference>
<comment type="cofactor">
    <cofactor evidence="1">
        <name>FMN</name>
        <dbReference type="ChEBI" id="CHEBI:58210"/>
    </cofactor>
</comment>
<evidence type="ECO:0000313" key="6">
    <source>
        <dbReference type="EMBL" id="PZQ47292.1"/>
    </source>
</evidence>
<dbReference type="PANTHER" id="PTHR10578">
    <property type="entry name" value="S -2-HYDROXY-ACID OXIDASE-RELATED"/>
    <property type="match status" value="1"/>
</dbReference>
<dbReference type="EMBL" id="QFPW01000017">
    <property type="protein sequence ID" value="PZQ47292.1"/>
    <property type="molecule type" value="Genomic_DNA"/>
</dbReference>
<protein>
    <submittedName>
        <fullName evidence="6">Hydroxyacid dehydrogenase</fullName>
    </submittedName>
</protein>
<keyword evidence="4" id="KW-0560">Oxidoreductase</keyword>
<name>A0A2W5N1G6_RHOSU</name>
<gene>
    <name evidence="6" type="ORF">DI556_17625</name>
</gene>
<dbReference type="Gene3D" id="3.20.20.70">
    <property type="entry name" value="Aldolase class I"/>
    <property type="match status" value="1"/>
</dbReference>
<dbReference type="Pfam" id="PF01070">
    <property type="entry name" value="FMN_dh"/>
    <property type="match status" value="1"/>
</dbReference>
<dbReference type="AlphaFoldDB" id="A0A2W5N1G6"/>
<evidence type="ECO:0000313" key="7">
    <source>
        <dbReference type="Proteomes" id="UP000249185"/>
    </source>
</evidence>
<dbReference type="InterPro" id="IPR000262">
    <property type="entry name" value="FMN-dep_DH"/>
</dbReference>
<dbReference type="Proteomes" id="UP000249185">
    <property type="component" value="Unassembled WGS sequence"/>
</dbReference>
<evidence type="ECO:0000256" key="2">
    <source>
        <dbReference type="ARBA" id="ARBA00022630"/>
    </source>
</evidence>
<dbReference type="GO" id="GO:0016491">
    <property type="term" value="F:oxidoreductase activity"/>
    <property type="evidence" value="ECO:0007669"/>
    <property type="project" value="UniProtKB-KW"/>
</dbReference>
<keyword evidence="2" id="KW-0285">Flavoprotein</keyword>
<keyword evidence="3" id="KW-0288">FMN</keyword>
<dbReference type="SUPFAM" id="SSF51395">
    <property type="entry name" value="FMN-linked oxidoreductases"/>
    <property type="match status" value="1"/>
</dbReference>
<dbReference type="InterPro" id="IPR037396">
    <property type="entry name" value="FMN_HAD"/>
</dbReference>
<evidence type="ECO:0000256" key="1">
    <source>
        <dbReference type="ARBA" id="ARBA00001917"/>
    </source>
</evidence>
<evidence type="ECO:0000259" key="5">
    <source>
        <dbReference type="PROSITE" id="PS51349"/>
    </source>
</evidence>
<sequence>MGGIPASLRAAVRDRIGPELERYLEGRPRDMDPAARDPNEAAFDAYRLVPRLLTGISDADIGADWLGHRIAAPLLVGAFAADRILDPMGVVPIARAAGRLRLPVVISEECLTPLPEITAVNACVALQLRGAGPLDRALALARHAAESGARGIVLTALAPAHPRPGLFPGGVDIQAATRARGLRPIAAEAGDHTVHAAPAWTWTDLAAFVAEAAALGLPVHLKGVLAPADATRALDAGCAGVAVSNLGVRNLYRWAPAVARLPSVAAAVGTRGAVVLDGGVRNAADAVVAACLGADLVTMVRPIVYMAIAEGEDAVGDFLSKFLDDFYTICFWMGVDQVGALGSDHVTRL</sequence>
<dbReference type="PROSITE" id="PS51349">
    <property type="entry name" value="FMN_HYDROXY_ACID_DH_2"/>
    <property type="match status" value="1"/>
</dbReference>
<feature type="domain" description="FMN hydroxy acid dehydrogenase" evidence="5">
    <location>
        <begin position="1"/>
        <end position="349"/>
    </location>
</feature>
<proteinExistence type="predicted"/>
<dbReference type="PANTHER" id="PTHR10578:SF107">
    <property type="entry name" value="2-HYDROXYACID OXIDASE 1"/>
    <property type="match status" value="1"/>
</dbReference>